<name>A0A8H7UCB6_9FUNG</name>
<proteinExistence type="inferred from homology"/>
<keyword evidence="4" id="KW-0472">Membrane</keyword>
<dbReference type="EMBL" id="JAEPRA010000009">
    <property type="protein sequence ID" value="KAG2180366.1"/>
    <property type="molecule type" value="Genomic_DNA"/>
</dbReference>
<gene>
    <name evidence="5" type="ORF">INT44_003368</name>
</gene>
<dbReference type="GO" id="GO:0005643">
    <property type="term" value="C:nuclear pore"/>
    <property type="evidence" value="ECO:0007669"/>
    <property type="project" value="UniProtKB-SubCell"/>
</dbReference>
<keyword evidence="4" id="KW-0509">mRNA transport</keyword>
<dbReference type="PANTHER" id="PTHR11225">
    <property type="entry name" value="NUCLEAR PORE COMPLEX PROTEIN NUP93 NUCLEOPORIN NUP93 DEAD EYE PROTEIN"/>
    <property type="match status" value="1"/>
</dbReference>
<dbReference type="Proteomes" id="UP000612746">
    <property type="component" value="Unassembled WGS sequence"/>
</dbReference>
<protein>
    <recommendedName>
        <fullName evidence="4">Nuclear pore protein</fullName>
    </recommendedName>
</protein>
<dbReference type="OrthoDB" id="1918363at2759"/>
<comment type="subcellular location">
    <subcellularLocation>
        <location evidence="1">Nucleus envelope</location>
    </subcellularLocation>
    <subcellularLocation>
        <location evidence="4">Nucleus</location>
        <location evidence="4">Nuclear pore complex</location>
    </subcellularLocation>
</comment>
<reference evidence="5" key="1">
    <citation type="submission" date="2020-12" db="EMBL/GenBank/DDBJ databases">
        <title>Metabolic potential, ecology and presence of endohyphal bacteria is reflected in genomic diversity of Mucoromycotina.</title>
        <authorList>
            <person name="Muszewska A."/>
            <person name="Okrasinska A."/>
            <person name="Steczkiewicz K."/>
            <person name="Drgas O."/>
            <person name="Orlowska M."/>
            <person name="Perlinska-Lenart U."/>
            <person name="Aleksandrzak-Piekarczyk T."/>
            <person name="Szatraj K."/>
            <person name="Zielenkiewicz U."/>
            <person name="Pilsyk S."/>
            <person name="Malc E."/>
            <person name="Mieczkowski P."/>
            <person name="Kruszewska J.S."/>
            <person name="Biernat P."/>
            <person name="Pawlowska J."/>
        </authorList>
    </citation>
    <scope>NUCLEOTIDE SEQUENCE</scope>
    <source>
        <strain evidence="5">WA0000051536</strain>
    </source>
</reference>
<keyword evidence="6" id="KW-1185">Reference proteome</keyword>
<comment type="caution">
    <text evidence="5">The sequence shown here is derived from an EMBL/GenBank/DDBJ whole genome shotgun (WGS) entry which is preliminary data.</text>
</comment>
<keyword evidence="4" id="KW-0811">Translocation</keyword>
<organism evidence="5 6">
    <name type="scientific">Umbelopsis vinacea</name>
    <dbReference type="NCBI Taxonomy" id="44442"/>
    <lineage>
        <taxon>Eukaryota</taxon>
        <taxon>Fungi</taxon>
        <taxon>Fungi incertae sedis</taxon>
        <taxon>Mucoromycota</taxon>
        <taxon>Mucoromycotina</taxon>
        <taxon>Umbelopsidomycetes</taxon>
        <taxon>Umbelopsidales</taxon>
        <taxon>Umbelopsidaceae</taxon>
        <taxon>Umbelopsis</taxon>
    </lineage>
</organism>
<dbReference type="GO" id="GO:0016973">
    <property type="term" value="P:poly(A)+ mRNA export from nucleus"/>
    <property type="evidence" value="ECO:0007669"/>
    <property type="project" value="TreeGrafter"/>
</dbReference>
<evidence type="ECO:0000256" key="1">
    <source>
        <dbReference type="ARBA" id="ARBA00004259"/>
    </source>
</evidence>
<dbReference type="Pfam" id="PF04097">
    <property type="entry name" value="Nic96"/>
    <property type="match status" value="1"/>
</dbReference>
<keyword evidence="4" id="KW-0813">Transport</keyword>
<keyword evidence="4" id="KW-0653">Protein transport</keyword>
<keyword evidence="4" id="KW-0906">Nuclear pore complex</keyword>
<evidence type="ECO:0000313" key="6">
    <source>
        <dbReference type="Proteomes" id="UP000612746"/>
    </source>
</evidence>
<comment type="similarity">
    <text evidence="2 4">Belongs to the nucleoporin interacting component (NIC) family.</text>
</comment>
<evidence type="ECO:0000256" key="2">
    <source>
        <dbReference type="ARBA" id="ARBA00010186"/>
    </source>
</evidence>
<evidence type="ECO:0000256" key="4">
    <source>
        <dbReference type="RuleBase" id="RU364035"/>
    </source>
</evidence>
<keyword evidence="3 4" id="KW-0539">Nucleus</keyword>
<dbReference type="GO" id="GO:0017056">
    <property type="term" value="F:structural constituent of nuclear pore"/>
    <property type="evidence" value="ECO:0007669"/>
    <property type="project" value="InterPro"/>
</dbReference>
<dbReference type="InterPro" id="IPR007231">
    <property type="entry name" value="Nucleoporin_int_Nup93/Nic96"/>
</dbReference>
<dbReference type="GO" id="GO:0006606">
    <property type="term" value="P:protein import into nucleus"/>
    <property type="evidence" value="ECO:0007669"/>
    <property type="project" value="TreeGrafter"/>
</dbReference>
<evidence type="ECO:0000313" key="5">
    <source>
        <dbReference type="EMBL" id="KAG2180366.1"/>
    </source>
</evidence>
<accession>A0A8H7UCB6</accession>
<dbReference type="PANTHER" id="PTHR11225:SF4">
    <property type="entry name" value="NUCLEAR PORE COMPLEX PROTEIN NUP93"/>
    <property type="match status" value="1"/>
</dbReference>
<sequence>MSELTRSRIQLEYDQMSRNTAEPIDPYKFAVYKIMGRCELNKRTLPHITSSTEDWLWLQLCLVRESATSSVKSGGDYRLADLQKVLQKYGPEHFDPHRANPWNYMILLLLTLQFEEVVHQLYSSKYQIEAVHLAIGFASHGMLRTTLDTKQQESL</sequence>
<feature type="non-terminal residue" evidence="5">
    <location>
        <position position="1"/>
    </location>
</feature>
<dbReference type="AlphaFoldDB" id="A0A8H7UCB6"/>
<evidence type="ECO:0000256" key="3">
    <source>
        <dbReference type="ARBA" id="ARBA00023242"/>
    </source>
</evidence>